<accession>A0ABW3K8Y6</accession>
<sequence length="182" mass="20438">METTAFLESKVEVLGRFIVTFINAIPLGKEYCFHILRKYGIENIETGNWYGQRQCLKAIEEICNALGPNMILSIGKSISGQAVFSPRVDSLEKALRAIDVVYGMNHRGDGIGGYDLITFDPEGRFAEMVCSTPYPSDFDRGIILTTLSRFKPKDSSCNNVWLNLSKPTRLHGSKSCTYLIKW</sequence>
<organism evidence="1 2">
    <name type="scientific">Ohtaekwangia kribbensis</name>
    <dbReference type="NCBI Taxonomy" id="688913"/>
    <lineage>
        <taxon>Bacteria</taxon>
        <taxon>Pseudomonadati</taxon>
        <taxon>Bacteroidota</taxon>
        <taxon>Cytophagia</taxon>
        <taxon>Cytophagales</taxon>
        <taxon>Fulvivirgaceae</taxon>
        <taxon>Ohtaekwangia</taxon>
    </lineage>
</organism>
<proteinExistence type="predicted"/>
<dbReference type="EMBL" id="JBHTKA010000013">
    <property type="protein sequence ID" value="MFD1002760.1"/>
    <property type="molecule type" value="Genomic_DNA"/>
</dbReference>
<dbReference type="Proteomes" id="UP001597112">
    <property type="component" value="Unassembled WGS sequence"/>
</dbReference>
<dbReference type="RefSeq" id="WP_377584384.1">
    <property type="nucleotide sequence ID" value="NZ_JBHTKA010000013.1"/>
</dbReference>
<name>A0ABW3K8Y6_9BACT</name>
<reference evidence="2" key="1">
    <citation type="journal article" date="2019" name="Int. J. Syst. Evol. Microbiol.">
        <title>The Global Catalogue of Microorganisms (GCM) 10K type strain sequencing project: providing services to taxonomists for standard genome sequencing and annotation.</title>
        <authorList>
            <consortium name="The Broad Institute Genomics Platform"/>
            <consortium name="The Broad Institute Genome Sequencing Center for Infectious Disease"/>
            <person name="Wu L."/>
            <person name="Ma J."/>
        </authorList>
    </citation>
    <scope>NUCLEOTIDE SEQUENCE [LARGE SCALE GENOMIC DNA]</scope>
    <source>
        <strain evidence="2">CCUG 58938</strain>
    </source>
</reference>
<protein>
    <submittedName>
        <fullName evidence="1">Uncharacterized protein</fullName>
    </submittedName>
</protein>
<evidence type="ECO:0000313" key="2">
    <source>
        <dbReference type="Proteomes" id="UP001597112"/>
    </source>
</evidence>
<keyword evidence="2" id="KW-1185">Reference proteome</keyword>
<evidence type="ECO:0000313" key="1">
    <source>
        <dbReference type="EMBL" id="MFD1002760.1"/>
    </source>
</evidence>
<comment type="caution">
    <text evidence="1">The sequence shown here is derived from an EMBL/GenBank/DDBJ whole genome shotgun (WGS) entry which is preliminary data.</text>
</comment>
<gene>
    <name evidence="1" type="ORF">ACFQ21_25770</name>
</gene>